<evidence type="ECO:0000313" key="4">
    <source>
        <dbReference type="Proteomes" id="UP000663882"/>
    </source>
</evidence>
<dbReference type="Proteomes" id="UP000663882">
    <property type="component" value="Unassembled WGS sequence"/>
</dbReference>
<protein>
    <recommendedName>
        <fullName evidence="1">SET domain-containing protein</fullName>
    </recommendedName>
</protein>
<dbReference type="PROSITE" id="PS50280">
    <property type="entry name" value="SET"/>
    <property type="match status" value="1"/>
</dbReference>
<dbReference type="AlphaFoldDB" id="A0A815Q0D1"/>
<dbReference type="EMBL" id="CAJNOO010006837">
    <property type="protein sequence ID" value="CAF1456502.1"/>
    <property type="molecule type" value="Genomic_DNA"/>
</dbReference>
<evidence type="ECO:0000259" key="1">
    <source>
        <dbReference type="PROSITE" id="PS50280"/>
    </source>
</evidence>
<proteinExistence type="predicted"/>
<feature type="domain" description="SET" evidence="1">
    <location>
        <begin position="1"/>
        <end position="58"/>
    </location>
</feature>
<dbReference type="SUPFAM" id="SSF82199">
    <property type="entry name" value="SET domain"/>
    <property type="match status" value="1"/>
</dbReference>
<sequence length="73" mass="8609">MMYCIDASEPNNSNWLRFINCPNTLSQRNLVPLEYYGNIFYLAIRDIDAREELLVYYGDSYARKLGIDTTQFD</sequence>
<dbReference type="EMBL" id="CAJNOU010003291">
    <property type="protein sequence ID" value="CAF1382454.1"/>
    <property type="molecule type" value="Genomic_DNA"/>
</dbReference>
<evidence type="ECO:0000313" key="3">
    <source>
        <dbReference type="EMBL" id="CAF1456502.1"/>
    </source>
</evidence>
<gene>
    <name evidence="3" type="ORF">RFH988_LOCUS36981</name>
    <name evidence="2" type="ORF">SEV965_LOCUS30487</name>
</gene>
<evidence type="ECO:0000313" key="2">
    <source>
        <dbReference type="EMBL" id="CAF1382454.1"/>
    </source>
</evidence>
<dbReference type="OrthoDB" id="40579at2759"/>
<dbReference type="Pfam" id="PF21549">
    <property type="entry name" value="PRDM2_PR"/>
    <property type="match status" value="1"/>
</dbReference>
<organism evidence="3 4">
    <name type="scientific">Rotaria sordida</name>
    <dbReference type="NCBI Taxonomy" id="392033"/>
    <lineage>
        <taxon>Eukaryota</taxon>
        <taxon>Metazoa</taxon>
        <taxon>Spiralia</taxon>
        <taxon>Gnathifera</taxon>
        <taxon>Rotifera</taxon>
        <taxon>Eurotatoria</taxon>
        <taxon>Bdelloidea</taxon>
        <taxon>Philodinida</taxon>
        <taxon>Philodinidae</taxon>
        <taxon>Rotaria</taxon>
    </lineage>
</organism>
<accession>A0A815Q0D1</accession>
<name>A0A815Q0D1_9BILA</name>
<reference evidence="3" key="1">
    <citation type="submission" date="2021-02" db="EMBL/GenBank/DDBJ databases">
        <authorList>
            <person name="Nowell W R."/>
        </authorList>
    </citation>
    <scope>NUCLEOTIDE SEQUENCE</scope>
</reference>
<dbReference type="InterPro" id="IPR046341">
    <property type="entry name" value="SET_dom_sf"/>
</dbReference>
<dbReference type="Gene3D" id="2.170.270.10">
    <property type="entry name" value="SET domain"/>
    <property type="match status" value="1"/>
</dbReference>
<dbReference type="InterPro" id="IPR001214">
    <property type="entry name" value="SET_dom"/>
</dbReference>
<comment type="caution">
    <text evidence="3">The sequence shown here is derived from an EMBL/GenBank/DDBJ whole genome shotgun (WGS) entry which is preliminary data.</text>
</comment>
<dbReference type="Proteomes" id="UP000663889">
    <property type="component" value="Unassembled WGS sequence"/>
</dbReference>